<dbReference type="FunFam" id="2.30.29.30:FF:000154">
    <property type="entry name" value="Oxysterol-binding protein"/>
    <property type="match status" value="1"/>
</dbReference>
<dbReference type="PROSITE" id="PS50003">
    <property type="entry name" value="PH_DOMAIN"/>
    <property type="match status" value="1"/>
</dbReference>
<gene>
    <name evidence="6" type="ORF">TSIB3V08_LOCUS3708</name>
</gene>
<protein>
    <recommendedName>
        <fullName evidence="5">PH domain-containing protein</fullName>
    </recommendedName>
</protein>
<evidence type="ECO:0000256" key="2">
    <source>
        <dbReference type="ARBA" id="ARBA00023055"/>
    </source>
</evidence>
<name>A0A7R9ATZ2_TIMSH</name>
<dbReference type="GO" id="GO:0016020">
    <property type="term" value="C:membrane"/>
    <property type="evidence" value="ECO:0007669"/>
    <property type="project" value="TreeGrafter"/>
</dbReference>
<proteinExistence type="predicted"/>
<dbReference type="InterPro" id="IPR001849">
    <property type="entry name" value="PH_domain"/>
</dbReference>
<dbReference type="CDD" id="cd13291">
    <property type="entry name" value="PH_ORP10_ORP11"/>
    <property type="match status" value="1"/>
</dbReference>
<keyword evidence="1" id="KW-0813">Transport</keyword>
<dbReference type="AlphaFoldDB" id="A0A7R9ATZ2"/>
<evidence type="ECO:0000259" key="5">
    <source>
        <dbReference type="PROSITE" id="PS50003"/>
    </source>
</evidence>
<dbReference type="EMBL" id="OC001255">
    <property type="protein sequence ID" value="CAD7259503.1"/>
    <property type="molecule type" value="Genomic_DNA"/>
</dbReference>
<keyword evidence="2" id="KW-0445">Lipid transport</keyword>
<dbReference type="PANTHER" id="PTHR10972:SF141">
    <property type="entry name" value="OXYSTEROL-BINDING PROTEIN"/>
    <property type="match status" value="1"/>
</dbReference>
<sequence length="169" mass="19180">MSVFDFRSNVTSDKLCQLFEGQLFKYTNVMKGWQYRWFVLVPEAGVLSYYLNETERMQRPRGSVHLAAAVISPSDEDSNTFTVNSATGEMFKLRASDARARHEWVSRIRAITEMHTMAIAHSEWTSHSTRRAKARRGRAQPTAQGKKGEGEWANHAARGPKKISDENSA</sequence>
<evidence type="ECO:0000256" key="3">
    <source>
        <dbReference type="ARBA" id="ARBA00023121"/>
    </source>
</evidence>
<dbReference type="GO" id="GO:0006869">
    <property type="term" value="P:lipid transport"/>
    <property type="evidence" value="ECO:0007669"/>
    <property type="project" value="UniProtKB-KW"/>
</dbReference>
<keyword evidence="3" id="KW-0446">Lipid-binding</keyword>
<dbReference type="Pfam" id="PF00169">
    <property type="entry name" value="PH"/>
    <property type="match status" value="1"/>
</dbReference>
<dbReference type="InterPro" id="IPR011993">
    <property type="entry name" value="PH-like_dom_sf"/>
</dbReference>
<evidence type="ECO:0000256" key="4">
    <source>
        <dbReference type="SAM" id="MobiDB-lite"/>
    </source>
</evidence>
<dbReference type="GO" id="GO:0005829">
    <property type="term" value="C:cytosol"/>
    <property type="evidence" value="ECO:0007669"/>
    <property type="project" value="TreeGrafter"/>
</dbReference>
<reference evidence="6" key="1">
    <citation type="submission" date="2020-11" db="EMBL/GenBank/DDBJ databases">
        <authorList>
            <person name="Tran Van P."/>
        </authorList>
    </citation>
    <scope>NUCLEOTIDE SEQUENCE</scope>
</reference>
<dbReference type="SMART" id="SM00233">
    <property type="entry name" value="PH"/>
    <property type="match status" value="1"/>
</dbReference>
<dbReference type="InterPro" id="IPR000648">
    <property type="entry name" value="Oxysterol-bd"/>
</dbReference>
<accession>A0A7R9ATZ2</accession>
<dbReference type="Gene3D" id="2.30.29.30">
    <property type="entry name" value="Pleckstrin-homology domain (PH domain)/Phosphotyrosine-binding domain (PTB)"/>
    <property type="match status" value="1"/>
</dbReference>
<feature type="domain" description="PH" evidence="5">
    <location>
        <begin position="16"/>
        <end position="113"/>
    </location>
</feature>
<dbReference type="GO" id="GO:0032934">
    <property type="term" value="F:sterol binding"/>
    <property type="evidence" value="ECO:0007669"/>
    <property type="project" value="TreeGrafter"/>
</dbReference>
<organism evidence="6">
    <name type="scientific">Timema shepardi</name>
    <name type="common">Walking stick</name>
    <dbReference type="NCBI Taxonomy" id="629360"/>
    <lineage>
        <taxon>Eukaryota</taxon>
        <taxon>Metazoa</taxon>
        <taxon>Ecdysozoa</taxon>
        <taxon>Arthropoda</taxon>
        <taxon>Hexapoda</taxon>
        <taxon>Insecta</taxon>
        <taxon>Pterygota</taxon>
        <taxon>Neoptera</taxon>
        <taxon>Polyneoptera</taxon>
        <taxon>Phasmatodea</taxon>
        <taxon>Timematodea</taxon>
        <taxon>Timematoidea</taxon>
        <taxon>Timematidae</taxon>
        <taxon>Timema</taxon>
    </lineage>
</organism>
<dbReference type="SUPFAM" id="SSF50729">
    <property type="entry name" value="PH domain-like"/>
    <property type="match status" value="1"/>
</dbReference>
<dbReference type="PANTHER" id="PTHR10972">
    <property type="entry name" value="OXYSTEROL-BINDING PROTEIN-RELATED"/>
    <property type="match status" value="1"/>
</dbReference>
<feature type="compositionally biased region" description="Basic residues" evidence="4">
    <location>
        <begin position="128"/>
        <end position="138"/>
    </location>
</feature>
<evidence type="ECO:0000313" key="6">
    <source>
        <dbReference type="EMBL" id="CAD7259503.1"/>
    </source>
</evidence>
<evidence type="ECO:0000256" key="1">
    <source>
        <dbReference type="ARBA" id="ARBA00022448"/>
    </source>
</evidence>
<feature type="region of interest" description="Disordered" evidence="4">
    <location>
        <begin position="123"/>
        <end position="169"/>
    </location>
</feature>